<feature type="transmembrane region" description="Helical" evidence="1">
    <location>
        <begin position="83"/>
        <end position="103"/>
    </location>
</feature>
<keyword evidence="3" id="KW-1185">Reference proteome</keyword>
<feature type="transmembrane region" description="Helical" evidence="1">
    <location>
        <begin position="51"/>
        <end position="71"/>
    </location>
</feature>
<feature type="transmembrane region" description="Helical" evidence="1">
    <location>
        <begin position="156"/>
        <end position="173"/>
    </location>
</feature>
<evidence type="ECO:0000256" key="1">
    <source>
        <dbReference type="SAM" id="Phobius"/>
    </source>
</evidence>
<dbReference type="EMBL" id="FOYO01000001">
    <property type="protein sequence ID" value="SFR49626.1"/>
    <property type="molecule type" value="Genomic_DNA"/>
</dbReference>
<feature type="transmembrane region" description="Helical" evidence="1">
    <location>
        <begin position="12"/>
        <end position="31"/>
    </location>
</feature>
<evidence type="ECO:0000313" key="2">
    <source>
        <dbReference type="EMBL" id="SFR49626.1"/>
    </source>
</evidence>
<gene>
    <name evidence="2" type="ORF">SAMN04488002_2541</name>
</gene>
<dbReference type="AlphaFoldDB" id="A0A1I6H531"/>
<keyword evidence="1" id="KW-0472">Membrane</keyword>
<organism evidence="2 3">
    <name type="scientific">Litoreibacter janthinus</name>
    <dbReference type="NCBI Taxonomy" id="670154"/>
    <lineage>
        <taxon>Bacteria</taxon>
        <taxon>Pseudomonadati</taxon>
        <taxon>Pseudomonadota</taxon>
        <taxon>Alphaproteobacteria</taxon>
        <taxon>Rhodobacterales</taxon>
        <taxon>Roseobacteraceae</taxon>
        <taxon>Litoreibacter</taxon>
    </lineage>
</organism>
<keyword evidence="1" id="KW-1133">Transmembrane helix</keyword>
<feature type="transmembrane region" description="Helical" evidence="1">
    <location>
        <begin position="206"/>
        <end position="227"/>
    </location>
</feature>
<protein>
    <recommendedName>
        <fullName evidence="4">CAAX protease self-immunity</fullName>
    </recommendedName>
</protein>
<keyword evidence="1" id="KW-0812">Transmembrane</keyword>
<evidence type="ECO:0000313" key="3">
    <source>
        <dbReference type="Proteomes" id="UP000199658"/>
    </source>
</evidence>
<proteinExistence type="predicted"/>
<dbReference type="OrthoDB" id="7827455at2"/>
<dbReference type="RefSeq" id="WP_090217327.1">
    <property type="nucleotide sequence ID" value="NZ_FOYO01000001.1"/>
</dbReference>
<dbReference type="Proteomes" id="UP000199658">
    <property type="component" value="Unassembled WGS sequence"/>
</dbReference>
<name>A0A1I6H531_9RHOB</name>
<accession>A0A1I6H531</accession>
<sequence>MKNLFQPTWTSLALVVGLIATAWTMSSIGYYQLAGLLGKPGGYNEGPRVFALYYGIWCLVVFAIFHPALSAWAKRSSPPEDRIALFVMLTACALFTFAVLPFLPAADIPTEESVNEIIIAEPWYFLPKTIEILFQQILMTALVVALAAQKLRIGQIAFLTAVLFGGFHLTLALDGANPFYVLRYTIAATLFGAVTPYQMLKMRNGFVYSFALHWGWYAFDTMVWRFVFPET</sequence>
<reference evidence="3" key="1">
    <citation type="submission" date="2016-10" db="EMBL/GenBank/DDBJ databases">
        <authorList>
            <person name="Varghese N."/>
            <person name="Submissions S."/>
        </authorList>
    </citation>
    <scope>NUCLEOTIDE SEQUENCE [LARGE SCALE GENOMIC DNA]</scope>
    <source>
        <strain evidence="3">DSM 26921</strain>
    </source>
</reference>
<evidence type="ECO:0008006" key="4">
    <source>
        <dbReference type="Google" id="ProtNLM"/>
    </source>
</evidence>
<dbReference type="STRING" id="670154.SAMN04488002_2541"/>
<feature type="transmembrane region" description="Helical" evidence="1">
    <location>
        <begin position="179"/>
        <end position="199"/>
    </location>
</feature>